<dbReference type="SUPFAM" id="SSF55073">
    <property type="entry name" value="Nucleotide cyclase"/>
    <property type="match status" value="2"/>
</dbReference>
<comment type="caution">
    <text evidence="2">The sequence shown here is derived from an EMBL/GenBank/DDBJ whole genome shotgun (WGS) entry which is preliminary data.</text>
</comment>
<keyword evidence="3" id="KW-1185">Reference proteome</keyword>
<dbReference type="InterPro" id="IPR050697">
    <property type="entry name" value="Adenylyl/Guanylyl_Cyclase_3/4"/>
</dbReference>
<dbReference type="PANTHER" id="PTHR43081">
    <property type="entry name" value="ADENYLATE CYCLASE, TERMINAL-DIFFERENTIATION SPECIFIC-RELATED"/>
    <property type="match status" value="1"/>
</dbReference>
<gene>
    <name evidence="2" type="ORF">PCOR1329_LOCUS47412</name>
</gene>
<sequence length="463" mass="50372">MGQQCSIPGAGSIENLLSPRRHEPEVPDVDDILVADKVDTEALFRRLQAVEGDQAEQDKLFERLQQQGASMIATVDFDEPDTDRKLQVLEYLRALFALRVWDDNVRLVKSDGSRFFVFAKSAGEALEAAFLMRKLLVSFHTWVGDFLSDGAQGSGSVGCSPCCRASRRNGRNRGALPKAATLKAGIHHGSILLIEEDRDCYGTPVNVASKIGEDLALPGEIMVSASSAQNAEDARLQSLLSSLVLEPKQTEISGVSLDYCQVTAKISIEDGDAVAMPATAEVEEFLRGTGSSDLVVSELVIMTTDMSGFTRLSKQYGILHFLRLVFKARAIILPALQKHGGWKIKYEGDNIIAAFPGVDDAIACIHAVVEQVREYNVTREKDFQIRMGFGVDVGQVHCSGHDIFGSAFDCSFKLAEDIAEVGEVLVTERVKAAGWPTVPGCKLSDGKLLEEGNVKFFALTFPA</sequence>
<dbReference type="EMBL" id="CAUYUJ010015714">
    <property type="protein sequence ID" value="CAK0857243.1"/>
    <property type="molecule type" value="Genomic_DNA"/>
</dbReference>
<accession>A0ABN9UCT0</accession>
<dbReference type="InterPro" id="IPR029787">
    <property type="entry name" value="Nucleotide_cyclase"/>
</dbReference>
<dbReference type="Gene3D" id="3.30.70.1230">
    <property type="entry name" value="Nucleotide cyclase"/>
    <property type="match status" value="2"/>
</dbReference>
<name>A0ABN9UCT0_9DINO</name>
<dbReference type="PANTHER" id="PTHR43081:SF19">
    <property type="entry name" value="PH-SENSITIVE ADENYLATE CYCLASE RV1264"/>
    <property type="match status" value="1"/>
</dbReference>
<feature type="domain" description="Guanylate cyclase" evidence="1">
    <location>
        <begin position="300"/>
        <end position="415"/>
    </location>
</feature>
<dbReference type="Proteomes" id="UP001189429">
    <property type="component" value="Unassembled WGS sequence"/>
</dbReference>
<dbReference type="PROSITE" id="PS50125">
    <property type="entry name" value="GUANYLATE_CYCLASE_2"/>
    <property type="match status" value="1"/>
</dbReference>
<organism evidence="2 3">
    <name type="scientific">Prorocentrum cordatum</name>
    <dbReference type="NCBI Taxonomy" id="2364126"/>
    <lineage>
        <taxon>Eukaryota</taxon>
        <taxon>Sar</taxon>
        <taxon>Alveolata</taxon>
        <taxon>Dinophyceae</taxon>
        <taxon>Prorocentrales</taxon>
        <taxon>Prorocentraceae</taxon>
        <taxon>Prorocentrum</taxon>
    </lineage>
</organism>
<evidence type="ECO:0000313" key="3">
    <source>
        <dbReference type="Proteomes" id="UP001189429"/>
    </source>
</evidence>
<dbReference type="InterPro" id="IPR001054">
    <property type="entry name" value="A/G_cyclase"/>
</dbReference>
<dbReference type="CDD" id="cd07302">
    <property type="entry name" value="CHD"/>
    <property type="match status" value="1"/>
</dbReference>
<evidence type="ECO:0000259" key="1">
    <source>
        <dbReference type="PROSITE" id="PS50125"/>
    </source>
</evidence>
<evidence type="ECO:0000313" key="2">
    <source>
        <dbReference type="EMBL" id="CAK0857243.1"/>
    </source>
</evidence>
<proteinExistence type="predicted"/>
<reference evidence="2" key="1">
    <citation type="submission" date="2023-10" db="EMBL/GenBank/DDBJ databases">
        <authorList>
            <person name="Chen Y."/>
            <person name="Shah S."/>
            <person name="Dougan E. K."/>
            <person name="Thang M."/>
            <person name="Chan C."/>
        </authorList>
    </citation>
    <scope>NUCLEOTIDE SEQUENCE [LARGE SCALE GENOMIC DNA]</scope>
</reference>
<protein>
    <recommendedName>
        <fullName evidence="1">Guanylate cyclase domain-containing protein</fullName>
    </recommendedName>
</protein>